<dbReference type="InterPro" id="IPR025885">
    <property type="entry name" value="PapC_N"/>
</dbReference>
<comment type="similarity">
    <text evidence="2">Belongs to the fimbrial export usher family.</text>
</comment>
<evidence type="ECO:0000259" key="10">
    <source>
        <dbReference type="Pfam" id="PF13953"/>
    </source>
</evidence>
<dbReference type="PANTHER" id="PTHR30451:SF8">
    <property type="entry name" value="FIMBRIAL USHER PROTEIN"/>
    <property type="match status" value="1"/>
</dbReference>
<dbReference type="Gene3D" id="2.60.40.2070">
    <property type="match status" value="1"/>
</dbReference>
<dbReference type="InterPro" id="IPR043142">
    <property type="entry name" value="PapC-like_C_sf"/>
</dbReference>
<keyword evidence="8" id="KW-0998">Cell outer membrane</keyword>
<evidence type="ECO:0000256" key="6">
    <source>
        <dbReference type="ARBA" id="ARBA00022729"/>
    </source>
</evidence>
<feature type="domain" description="PapC-like C-terminal" evidence="10">
    <location>
        <begin position="725"/>
        <end position="788"/>
    </location>
</feature>
<reference evidence="12 13" key="1">
    <citation type="submission" date="2024-02" db="EMBL/GenBank/DDBJ databases">
        <title>First report Erwinia aphidicola in onion in Chile.</title>
        <authorList>
            <person name="Valenzuela M."/>
            <person name="Pena M."/>
            <person name="Dutta B."/>
        </authorList>
    </citation>
    <scope>NUCLEOTIDE SEQUENCE [LARGE SCALE GENOMIC DNA]</scope>
    <source>
        <strain evidence="12 13">QCJ3A</strain>
    </source>
</reference>
<evidence type="ECO:0000256" key="3">
    <source>
        <dbReference type="ARBA" id="ARBA00022448"/>
    </source>
</evidence>
<dbReference type="Gene3D" id="3.10.20.410">
    <property type="match status" value="1"/>
</dbReference>
<feature type="compositionally biased region" description="Polar residues" evidence="9">
    <location>
        <begin position="585"/>
        <end position="595"/>
    </location>
</feature>
<dbReference type="Proteomes" id="UP001306592">
    <property type="component" value="Unassembled WGS sequence"/>
</dbReference>
<dbReference type="PANTHER" id="PTHR30451">
    <property type="entry name" value="OUTER MEMBRANE USHER PROTEIN"/>
    <property type="match status" value="1"/>
</dbReference>
<dbReference type="EMBL" id="JBANEI010000005">
    <property type="protein sequence ID" value="MEI2681976.1"/>
    <property type="molecule type" value="Genomic_DNA"/>
</dbReference>
<evidence type="ECO:0000256" key="9">
    <source>
        <dbReference type="SAM" id="MobiDB-lite"/>
    </source>
</evidence>
<evidence type="ECO:0000256" key="4">
    <source>
        <dbReference type="ARBA" id="ARBA00022452"/>
    </source>
</evidence>
<dbReference type="Pfam" id="PF00577">
    <property type="entry name" value="Usher"/>
    <property type="match status" value="1"/>
</dbReference>
<dbReference type="Pfam" id="PF13954">
    <property type="entry name" value="PapC_N"/>
    <property type="match status" value="1"/>
</dbReference>
<evidence type="ECO:0000256" key="8">
    <source>
        <dbReference type="ARBA" id="ARBA00023237"/>
    </source>
</evidence>
<keyword evidence="3" id="KW-0813">Transport</keyword>
<dbReference type="Gene3D" id="2.60.40.2610">
    <property type="entry name" value="Outer membrane usher protein FimD, plug domain"/>
    <property type="match status" value="1"/>
</dbReference>
<evidence type="ECO:0000313" key="12">
    <source>
        <dbReference type="EMBL" id="MEI2681976.1"/>
    </source>
</evidence>
<evidence type="ECO:0000256" key="2">
    <source>
        <dbReference type="ARBA" id="ARBA00008064"/>
    </source>
</evidence>
<keyword evidence="6" id="KW-0732">Signal</keyword>
<accession>A0ABU8DEP8</accession>
<keyword evidence="7" id="KW-0472">Membrane</keyword>
<evidence type="ECO:0000259" key="11">
    <source>
        <dbReference type="Pfam" id="PF13954"/>
    </source>
</evidence>
<dbReference type="Pfam" id="PF13953">
    <property type="entry name" value="PapC_C"/>
    <property type="match status" value="1"/>
</dbReference>
<comment type="subcellular location">
    <subcellularLocation>
        <location evidence="1">Cell outer membrane</location>
        <topology evidence="1">Multi-pass membrane protein</topology>
    </subcellularLocation>
</comment>
<dbReference type="InterPro" id="IPR037224">
    <property type="entry name" value="PapC_N_sf"/>
</dbReference>
<protein>
    <submittedName>
        <fullName evidence="12">Fimbria/pilus outer membrane usher protein</fullName>
    </submittedName>
</protein>
<gene>
    <name evidence="12" type="ORF">V8N49_09930</name>
</gene>
<dbReference type="SUPFAM" id="SSF141729">
    <property type="entry name" value="FimD N-terminal domain-like"/>
    <property type="match status" value="1"/>
</dbReference>
<evidence type="ECO:0000256" key="7">
    <source>
        <dbReference type="ARBA" id="ARBA00023136"/>
    </source>
</evidence>
<dbReference type="InterPro" id="IPR025949">
    <property type="entry name" value="PapC-like_C"/>
</dbReference>
<keyword evidence="5" id="KW-0812">Transmembrane</keyword>
<keyword evidence="13" id="KW-1185">Reference proteome</keyword>
<dbReference type="RefSeq" id="WP_336203013.1">
    <property type="nucleotide sequence ID" value="NZ_JBANEI010000005.1"/>
</dbReference>
<keyword evidence="4" id="KW-1134">Transmembrane beta strand</keyword>
<organism evidence="12 13">
    <name type="scientific">Erwinia aphidicola</name>
    <dbReference type="NCBI Taxonomy" id="68334"/>
    <lineage>
        <taxon>Bacteria</taxon>
        <taxon>Pseudomonadati</taxon>
        <taxon>Pseudomonadota</taxon>
        <taxon>Gammaproteobacteria</taxon>
        <taxon>Enterobacterales</taxon>
        <taxon>Erwiniaceae</taxon>
        <taxon>Erwinia</taxon>
    </lineage>
</organism>
<sequence length="804" mass="85212">MKLAQAASAVQSAPSLFRLSLLSLLILGNLVSVPALYAAEETEFDTEALKSRGIDPRIAETFKNAPRFTTGETTVSLTVNGRARGKVTASFDRQGQLCADAPFFKAAGLKLPGASAQCYDLKALWPQTELTLNPGDESITLTVPADAIVSDDEQQNWSHGGVAGLLNYDAQYLSASGSSSGKLNYYQVLSEAGFNAGDWIFRSRQTLTHFNNSDTLQHQNAYAQRTLKEYKKIFQAGQISLGNSMFGTGQVLGFQLFPDQALQGKGRGMGLVEGIADSQSVVEIRQSGVLIHTTTVPAGPFSLRDFTLLNSRSDLEVSVTGSGGEKRQFIVPAAAFLLNGNRIAPGWAFGAGRLDQQGSAESPLLATAAKGWQFSPGLLLNSGVLASAPYQAAAVGVDAQPFNDTLLAVQATASRDSKNGGQGASLNTSVGYNLTERINLSANASQQTSGFRELSDAVAQDPADQNRSSRQYGLGIGWSGTDLGAFNLAFSQAQTYGSGNVNYLRGGWSKSFGRAYLGASVERSSGGYNGGEDRFYLTLSVPFGDRSVSSWVNGAKNGNRAGLRYSERLSQDRNYSLSTEHDTGSNRTSTNGNFDMVTPVSQLSAGIGRDSDGYTTLSGRASGAAVVHNHGVTLSPYKVGDTFGIAKIGDEKGVRVETPAGPTWTDSRGFAVIPQITSYSKSAVQVDTRSLGKNVDINNAFYETAAARGSVSYIDFGVVRNRRVLITVKDAQGQPLLTGASVFAADNSFSAVVAEKSTVFINDALSGSTFTVEQSGKSDCRFTLTLPEKVSAPGLYEEATAVCR</sequence>
<evidence type="ECO:0000313" key="13">
    <source>
        <dbReference type="Proteomes" id="UP001306592"/>
    </source>
</evidence>
<feature type="domain" description="PapC N-terminal" evidence="11">
    <location>
        <begin position="43"/>
        <end position="171"/>
    </location>
</feature>
<dbReference type="Gene3D" id="2.60.40.3110">
    <property type="match status" value="1"/>
</dbReference>
<evidence type="ECO:0000256" key="5">
    <source>
        <dbReference type="ARBA" id="ARBA00022692"/>
    </source>
</evidence>
<comment type="caution">
    <text evidence="12">The sequence shown here is derived from an EMBL/GenBank/DDBJ whole genome shotgun (WGS) entry which is preliminary data.</text>
</comment>
<dbReference type="InterPro" id="IPR042186">
    <property type="entry name" value="FimD_plug_dom"/>
</dbReference>
<feature type="region of interest" description="Disordered" evidence="9">
    <location>
        <begin position="573"/>
        <end position="595"/>
    </location>
</feature>
<proteinExistence type="inferred from homology"/>
<dbReference type="InterPro" id="IPR000015">
    <property type="entry name" value="Fimb_usher"/>
</dbReference>
<name>A0ABU8DEP8_ERWAP</name>
<evidence type="ECO:0000256" key="1">
    <source>
        <dbReference type="ARBA" id="ARBA00004571"/>
    </source>
</evidence>